<dbReference type="InterPro" id="IPR013216">
    <property type="entry name" value="Methyltransf_11"/>
</dbReference>
<comment type="caution">
    <text evidence="2">The sequence shown here is derived from an EMBL/GenBank/DDBJ whole genome shotgun (WGS) entry which is preliminary data.</text>
</comment>
<dbReference type="SUPFAM" id="SSF53335">
    <property type="entry name" value="S-adenosyl-L-methionine-dependent methyltransferases"/>
    <property type="match status" value="1"/>
</dbReference>
<evidence type="ECO:0000259" key="1">
    <source>
        <dbReference type="Pfam" id="PF08241"/>
    </source>
</evidence>
<dbReference type="Pfam" id="PF08241">
    <property type="entry name" value="Methyltransf_11"/>
    <property type="match status" value="1"/>
</dbReference>
<dbReference type="GO" id="GO:0008168">
    <property type="term" value="F:methyltransferase activity"/>
    <property type="evidence" value="ECO:0007669"/>
    <property type="project" value="UniProtKB-KW"/>
</dbReference>
<accession>A0ABV2WQ21</accession>
<dbReference type="EMBL" id="JBEYBF010000008">
    <property type="protein sequence ID" value="MEU1952975.1"/>
    <property type="molecule type" value="Genomic_DNA"/>
</dbReference>
<evidence type="ECO:0000313" key="3">
    <source>
        <dbReference type="Proteomes" id="UP001550628"/>
    </source>
</evidence>
<dbReference type="CDD" id="cd02440">
    <property type="entry name" value="AdoMet_MTases"/>
    <property type="match status" value="1"/>
</dbReference>
<dbReference type="Proteomes" id="UP001550628">
    <property type="component" value="Unassembled WGS sequence"/>
</dbReference>
<name>A0ABV2WQ21_9NOCA</name>
<evidence type="ECO:0000313" key="2">
    <source>
        <dbReference type="EMBL" id="MEU1952975.1"/>
    </source>
</evidence>
<dbReference type="GO" id="GO:0032259">
    <property type="term" value="P:methylation"/>
    <property type="evidence" value="ECO:0007669"/>
    <property type="project" value="UniProtKB-KW"/>
</dbReference>
<protein>
    <submittedName>
        <fullName evidence="2">Methyltransferase domain-containing protein</fullName>
    </submittedName>
</protein>
<keyword evidence="3" id="KW-1185">Reference proteome</keyword>
<dbReference type="InterPro" id="IPR052356">
    <property type="entry name" value="Thiol_S-MT"/>
</dbReference>
<dbReference type="PANTHER" id="PTHR45036">
    <property type="entry name" value="METHYLTRANSFERASE LIKE 7B"/>
    <property type="match status" value="1"/>
</dbReference>
<organism evidence="2 3">
    <name type="scientific">Nocardia rhamnosiphila</name>
    <dbReference type="NCBI Taxonomy" id="426716"/>
    <lineage>
        <taxon>Bacteria</taxon>
        <taxon>Bacillati</taxon>
        <taxon>Actinomycetota</taxon>
        <taxon>Actinomycetes</taxon>
        <taxon>Mycobacteriales</taxon>
        <taxon>Nocardiaceae</taxon>
        <taxon>Nocardia</taxon>
    </lineage>
</organism>
<gene>
    <name evidence="2" type="ORF">ABZ510_14015</name>
</gene>
<sequence>MSGNTAHGELDRVEQIFDRIADGYDRQIGWSERVLLGDARRWAIERARGTVVEIGVGSGLNLPLYGAAVERVIGVDLSERMLDLARARSASVPVELRHGDVQQLDLPAGSVDTVVSTYTFCTIPDPGAAAAAAWRVLRPGGVFVAVEHGPARARPVAALMRLAEPLAVRFAADHLTREPVGYLTAAGFTLAHFARTGRGGVVFRVLARKPEQIS</sequence>
<keyword evidence="2" id="KW-0808">Transferase</keyword>
<dbReference type="RefSeq" id="WP_356953954.1">
    <property type="nucleotide sequence ID" value="NZ_JBEYBD010000001.1"/>
</dbReference>
<reference evidence="2 3" key="1">
    <citation type="submission" date="2024-06" db="EMBL/GenBank/DDBJ databases">
        <title>The Natural Products Discovery Center: Release of the First 8490 Sequenced Strains for Exploring Actinobacteria Biosynthetic Diversity.</title>
        <authorList>
            <person name="Kalkreuter E."/>
            <person name="Kautsar S.A."/>
            <person name="Yang D."/>
            <person name="Bader C.D."/>
            <person name="Teijaro C.N."/>
            <person name="Fluegel L."/>
            <person name="Davis C.M."/>
            <person name="Simpson J.R."/>
            <person name="Lauterbach L."/>
            <person name="Steele A.D."/>
            <person name="Gui C."/>
            <person name="Meng S."/>
            <person name="Li G."/>
            <person name="Viehrig K."/>
            <person name="Ye F."/>
            <person name="Su P."/>
            <person name="Kiefer A.F."/>
            <person name="Nichols A."/>
            <person name="Cepeda A.J."/>
            <person name="Yan W."/>
            <person name="Fan B."/>
            <person name="Jiang Y."/>
            <person name="Adhikari A."/>
            <person name="Zheng C.-J."/>
            <person name="Schuster L."/>
            <person name="Cowan T.M."/>
            <person name="Smanski M.J."/>
            <person name="Chevrette M.G."/>
            <person name="De Carvalho L.P.S."/>
            <person name="Shen B."/>
        </authorList>
    </citation>
    <scope>NUCLEOTIDE SEQUENCE [LARGE SCALE GENOMIC DNA]</scope>
    <source>
        <strain evidence="2 3">NPDC019708</strain>
    </source>
</reference>
<keyword evidence="2" id="KW-0489">Methyltransferase</keyword>
<feature type="domain" description="Methyltransferase type 11" evidence="1">
    <location>
        <begin position="52"/>
        <end position="144"/>
    </location>
</feature>
<dbReference type="InterPro" id="IPR029063">
    <property type="entry name" value="SAM-dependent_MTases_sf"/>
</dbReference>
<dbReference type="Gene3D" id="3.40.50.150">
    <property type="entry name" value="Vaccinia Virus protein VP39"/>
    <property type="match status" value="1"/>
</dbReference>
<dbReference type="PANTHER" id="PTHR45036:SF1">
    <property type="entry name" value="METHYLTRANSFERASE LIKE 7A"/>
    <property type="match status" value="1"/>
</dbReference>
<proteinExistence type="predicted"/>